<protein>
    <submittedName>
        <fullName evidence="1">Uncharacterized protein</fullName>
    </submittedName>
</protein>
<organism evidence="1 2">
    <name type="scientific">Avena sativa</name>
    <name type="common">Oat</name>
    <dbReference type="NCBI Taxonomy" id="4498"/>
    <lineage>
        <taxon>Eukaryota</taxon>
        <taxon>Viridiplantae</taxon>
        <taxon>Streptophyta</taxon>
        <taxon>Embryophyta</taxon>
        <taxon>Tracheophyta</taxon>
        <taxon>Spermatophyta</taxon>
        <taxon>Magnoliopsida</taxon>
        <taxon>Liliopsida</taxon>
        <taxon>Poales</taxon>
        <taxon>Poaceae</taxon>
        <taxon>BOP clade</taxon>
        <taxon>Pooideae</taxon>
        <taxon>Poodae</taxon>
        <taxon>Poeae</taxon>
        <taxon>Poeae Chloroplast Group 1 (Aveneae type)</taxon>
        <taxon>Aveninae</taxon>
        <taxon>Avena</taxon>
    </lineage>
</organism>
<sequence>MFPVSAPVSFRRFPGSTPAPSRHSESHSSPHHLAAGLPDGIRAAYSRPARFRRHCRRCHSSAHYNDRIPGSHTMDCLVQGDLTFQLLEEITDGFSNDRKLGSGSYGKVYMGVEKDGTKIAVKLLYDNPGLDEEQFQNEFNHLKRLQHQNIVRLIGCCYESQERIVEYQGKFILAEKRYRALCLEYMHKGSLDNYLSDEYNEHDWPTCYAIIMGICKGLKYLHEELKPPTYHLDLKPANVLLDKNMIPKIADFGLSRFFEEEQTRITRSSLGTRGYCPPEYIDMGMISVKFDIFSLGVIILKIMAGRMGYFKIADMSSEKFIELVHGNWRNRAHAISVLAMESYSKQVKTCIETALRCVDTDRHKRPCIGDIINTLNEAGTIIHGLPQSLDLLTLDSWSPFQQMPLVSVVTGALEPTLNKLSAMLGDEYMIFKGVRGEIRFLINELAAMHAFIMKWSEQEDPDLQDKVWMIEVRELSYDIDDSINVFMKHIDNKVIKPYSLIKKIRTSMRKMRKMDARTGSEFEDLQKQTIERSKRYAMHKSGEGSSWTGTVTIDPRALAIFENASKLVGIDKPKAELIKLLADEDGCVSTEQLKVISIVGLGGMGKTTLAYQLYQELKVQFDCGAFVSISRNPDMGKILRDVLNQVSNQLYAYNEYLDIRQLIDKVREFLEDKRYFIVLDDIWDLNTWFVIKCAIWTNCGSRIITTTRLNEVARSCSSFCGYIYCIEPLSMMHSSQLFYRRLFSSEEGCPLHLEEVSHGILKKCAGLPLAIIAISGLLANKRGTKDQWDQVLKSIGGTAERNYSNTSMMNIFSLSYFDLPPHLKTCLLYLSVFPKGYISEKKDLIRRCIAEGFIHKKDGYTEHELGEIYFNELVNRGLIHPENTDKYDKVKSYQVHDMVLDFIISKSIEENFVTFAGIPRLATAPQSKVRRLSLQDGDNNLPKSMVLSHTRSLNVFGNSAEIPCLGEFLHLHVLNFRGCNQLLNRHLANISRLFRLRYLNLRDTGVSVLPEEVGHLECLETLELRGTHVRELPTAIVNLRKLVHLLTDTGVKFPDGIAKMQALEVLKHVSAFEQSFNFLQELGQLQNLRKLHLNFDVSASGDTTRVKQWMEAIACSLDKLCTSNIRCLTVVEGDSFLQEVWSPTSSSLQKLMTWNSTIPWVPNWVGSLVNLQQLRLKVEGVSQKDLCILGGLPSLFILDLIGTEKSEDRLTVNDGVGFPCLRQFYYYILDEGMDLTFALGSMPKLEKLMICFYVETKSVTSDAFDFGIENLPCLTSVKLRVLGSVVSAVEAAKAAMERAASTHPNHPSVWVE</sequence>
<evidence type="ECO:0000313" key="2">
    <source>
        <dbReference type="Proteomes" id="UP001732700"/>
    </source>
</evidence>
<accession>A0ACD5X9D5</accession>
<reference evidence="1" key="2">
    <citation type="submission" date="2025-09" db="UniProtKB">
        <authorList>
            <consortium name="EnsemblPlants"/>
        </authorList>
    </citation>
    <scope>IDENTIFICATION</scope>
</reference>
<reference evidence="1" key="1">
    <citation type="submission" date="2021-05" db="EMBL/GenBank/DDBJ databases">
        <authorList>
            <person name="Scholz U."/>
            <person name="Mascher M."/>
            <person name="Fiebig A."/>
        </authorList>
    </citation>
    <scope>NUCLEOTIDE SEQUENCE [LARGE SCALE GENOMIC DNA]</scope>
</reference>
<keyword evidence="2" id="KW-1185">Reference proteome</keyword>
<name>A0ACD5X9D5_AVESA</name>
<proteinExistence type="predicted"/>
<dbReference type="EnsemblPlants" id="AVESA.00010b.r2.4DG0758960.1">
    <property type="protein sequence ID" value="AVESA.00010b.r2.4DG0758960.1.CDS"/>
    <property type="gene ID" value="AVESA.00010b.r2.4DG0758960"/>
</dbReference>
<evidence type="ECO:0000313" key="1">
    <source>
        <dbReference type="EnsemblPlants" id="AVESA.00010b.r2.4DG0758960.1.CDS"/>
    </source>
</evidence>
<dbReference type="Proteomes" id="UP001732700">
    <property type="component" value="Chromosome 4D"/>
</dbReference>